<reference evidence="1" key="1">
    <citation type="journal article" date="2015" name="Nature">
        <title>Complex archaea that bridge the gap between prokaryotes and eukaryotes.</title>
        <authorList>
            <person name="Spang A."/>
            <person name="Saw J.H."/>
            <person name="Jorgensen S.L."/>
            <person name="Zaremba-Niedzwiedzka K."/>
            <person name="Martijn J."/>
            <person name="Lind A.E."/>
            <person name="van Eijk R."/>
            <person name="Schleper C."/>
            <person name="Guy L."/>
            <person name="Ettema T.J."/>
        </authorList>
    </citation>
    <scope>NUCLEOTIDE SEQUENCE</scope>
</reference>
<comment type="caution">
    <text evidence="1">The sequence shown here is derived from an EMBL/GenBank/DDBJ whole genome shotgun (WGS) entry which is preliminary data.</text>
</comment>
<sequence length="111" mass="12727">MKGTLAHAELMWCYGKFADRLTAGICNVERWNESEPGATGKYFDYILSRRDISAPIVSFADVRRYINPEGNLYPKPEGNNSFKKLLNGKITSDYRERGRNVIEAHNWLELA</sequence>
<protein>
    <submittedName>
        <fullName evidence="1">Uncharacterized protein</fullName>
    </submittedName>
</protein>
<name>A0A0F9Q9K6_9ZZZZ</name>
<accession>A0A0F9Q9K6</accession>
<organism evidence="1">
    <name type="scientific">marine sediment metagenome</name>
    <dbReference type="NCBI Taxonomy" id="412755"/>
    <lineage>
        <taxon>unclassified sequences</taxon>
        <taxon>metagenomes</taxon>
        <taxon>ecological metagenomes</taxon>
    </lineage>
</organism>
<evidence type="ECO:0000313" key="1">
    <source>
        <dbReference type="EMBL" id="KKN02068.1"/>
    </source>
</evidence>
<proteinExistence type="predicted"/>
<gene>
    <name evidence="1" type="ORF">LCGC14_1121470</name>
</gene>
<dbReference type="AlphaFoldDB" id="A0A0F9Q9K6"/>
<dbReference type="EMBL" id="LAZR01005186">
    <property type="protein sequence ID" value="KKN02068.1"/>
    <property type="molecule type" value="Genomic_DNA"/>
</dbReference>